<feature type="region of interest" description="Disordered" evidence="1">
    <location>
        <begin position="22"/>
        <end position="41"/>
    </location>
</feature>
<feature type="region of interest" description="Disordered" evidence="1">
    <location>
        <begin position="208"/>
        <end position="246"/>
    </location>
</feature>
<dbReference type="CDD" id="cd00146">
    <property type="entry name" value="PKD"/>
    <property type="match status" value="1"/>
</dbReference>
<dbReference type="EMBL" id="JBHSHT010000001">
    <property type="protein sequence ID" value="MFC4823485.1"/>
    <property type="molecule type" value="Genomic_DNA"/>
</dbReference>
<dbReference type="GeneID" id="73045462"/>
<reference evidence="3 4" key="1">
    <citation type="journal article" date="2019" name="Int. J. Syst. Evol. Microbiol.">
        <title>The Global Catalogue of Microorganisms (GCM) 10K type strain sequencing project: providing services to taxonomists for standard genome sequencing and annotation.</title>
        <authorList>
            <consortium name="The Broad Institute Genomics Platform"/>
            <consortium name="The Broad Institute Genome Sequencing Center for Infectious Disease"/>
            <person name="Wu L."/>
            <person name="Ma J."/>
        </authorList>
    </citation>
    <scope>NUCLEOTIDE SEQUENCE [LARGE SCALE GENOMIC DNA]</scope>
    <source>
        <strain evidence="3 4">XZYJ18</strain>
    </source>
</reference>
<dbReference type="InterPro" id="IPR022409">
    <property type="entry name" value="PKD/Chitinase_dom"/>
</dbReference>
<dbReference type="AlphaFoldDB" id="A0ABD5PYM3"/>
<sequence>MSKWMLVALVVLLVVTPITSGTLSPKDGAPANESPLADAGLDQGVKKGATVMLDGTGSRDPDGRIERYNWSIRTPSDETLAPDCPTCARTRFTPNEVGRYRVTLTVTGDSGATSSDTLYVDVAPGKGPTISLSGPDRPDAGSTVNYTANLDSGAASLEYVVWTADGIVIANHTLSPDQESDTASKHFPTAGERTITATVYDADNRSSTGSISVDVLTDPPDRSPGTNPPIANRSSPTIGGDKIVTGGEPLRGEYAVRLDADTDSINSIQWRNAAGRVGAGRSITRTWKPGDHELYAVVTYTDGSESVATFADGTTTVVADPRPSVSVTSLDGHGSISGSVTGIDEYRNLDTLSVQIDGETVATARPTRNGHPRFDFDRRRQVHFSHTDFTPGEQHSVTVVATDERGQTARVSRDVVPTKKPEVVRSEFVNDPVDSYHPRIDPKRYAAHHVFEIDLNGVDPKNVDVDLQGGDSPISRVETGDYMLTRTNSKNKVKIHSYWSGRFPREYYINAEWSVSQRNSRWEWAGSNTTKFKVTPSKPELRLNIVNDGTKEYITREHGILVDATGSFDPDGTNLKYIWRYGAEPTKPDNTTAKFSAYERAASIVEDQYDLRTKRNFDFLNYFVPDVSESTVLGEGPHYQNETVRVRVQTEPYHFSKQTYYRDFSLGISVSNPAANVVEWKTVEASNSRHSEPTEDAYRYVGIVEIPAEELSTASEGPTVTIYNEQNTRKKARTQIPEIGILVEDERYWSNVSVQDLTYLVEKHNVSKVQVNERERRDQYLEDGYHVEKVGNDTRYVLEKWTKVRDAKYEKVTKRFPDRRQRNMFLSSSPSWYRDGTVRKEETRTRKYSKWFDASTTPSPRRWFDSNLQNGERTGATRDVKVESAEYRTLRQYRYEYDVQRTGTRTETRCSLRFGCRDVTVTYTYTVTKSSTYWASYGYGAGHTFTGRTKRQKVEDAVYETQFEVRYQTQSTELVTYYNVARDEQVQPAQYEWRGKASTMNYVAARKQARTSDSWRIARETVKKWTLVRNESTSSFWTSVYSNESEVVKTKAVVAGEFTKQYYNSKTGELVKGTNYRSLELVYPTARQSEFIIEKLTKERGGSKWCEIKAACPKQKIYLLT</sequence>
<dbReference type="InterPro" id="IPR035986">
    <property type="entry name" value="PKD_dom_sf"/>
</dbReference>
<feature type="domain" description="PKD/Chitinase" evidence="2">
    <location>
        <begin position="36"/>
        <end position="125"/>
    </location>
</feature>
<protein>
    <submittedName>
        <fullName evidence="3">PKD domain-containing protein</fullName>
    </submittedName>
</protein>
<proteinExistence type="predicted"/>
<dbReference type="InterPro" id="IPR013783">
    <property type="entry name" value="Ig-like_fold"/>
</dbReference>
<name>A0ABD5PYM3_9EURY</name>
<dbReference type="Proteomes" id="UP001595945">
    <property type="component" value="Unassembled WGS sequence"/>
</dbReference>
<dbReference type="RefSeq" id="WP_254267047.1">
    <property type="nucleotide sequence ID" value="NZ_CP100400.1"/>
</dbReference>
<organism evidence="3 4">
    <name type="scientific">Halorussus aquaticus</name>
    <dbReference type="NCBI Taxonomy" id="2953748"/>
    <lineage>
        <taxon>Archaea</taxon>
        <taxon>Methanobacteriati</taxon>
        <taxon>Methanobacteriota</taxon>
        <taxon>Stenosarchaea group</taxon>
        <taxon>Halobacteria</taxon>
        <taxon>Halobacteriales</taxon>
        <taxon>Haladaptataceae</taxon>
        <taxon>Halorussus</taxon>
    </lineage>
</organism>
<dbReference type="Gene3D" id="2.60.40.10">
    <property type="entry name" value="Immunoglobulins"/>
    <property type="match status" value="1"/>
</dbReference>
<gene>
    <name evidence="3" type="ORF">ACFO9K_04350</name>
</gene>
<evidence type="ECO:0000256" key="1">
    <source>
        <dbReference type="SAM" id="MobiDB-lite"/>
    </source>
</evidence>
<accession>A0ABD5PYM3</accession>
<feature type="domain" description="PKD/Chitinase" evidence="2">
    <location>
        <begin position="127"/>
        <end position="218"/>
    </location>
</feature>
<dbReference type="SMART" id="SM00089">
    <property type="entry name" value="PKD"/>
    <property type="match status" value="2"/>
</dbReference>
<keyword evidence="4" id="KW-1185">Reference proteome</keyword>
<comment type="caution">
    <text evidence="3">The sequence shown here is derived from an EMBL/GenBank/DDBJ whole genome shotgun (WGS) entry which is preliminary data.</text>
</comment>
<evidence type="ECO:0000313" key="4">
    <source>
        <dbReference type="Proteomes" id="UP001595945"/>
    </source>
</evidence>
<evidence type="ECO:0000313" key="3">
    <source>
        <dbReference type="EMBL" id="MFC4823485.1"/>
    </source>
</evidence>
<evidence type="ECO:0000259" key="2">
    <source>
        <dbReference type="SMART" id="SM00089"/>
    </source>
</evidence>
<dbReference type="Pfam" id="PF22352">
    <property type="entry name" value="K319L-like_PKD"/>
    <property type="match status" value="1"/>
</dbReference>
<dbReference type="SUPFAM" id="SSF49299">
    <property type="entry name" value="PKD domain"/>
    <property type="match status" value="1"/>
</dbReference>